<accession>A0ABW3C5T4</accession>
<proteinExistence type="predicted"/>
<evidence type="ECO:0000256" key="1">
    <source>
        <dbReference type="SAM" id="SignalP"/>
    </source>
</evidence>
<feature type="chain" id="PRO_5045497231" description="Cytochrome C" evidence="1">
    <location>
        <begin position="21"/>
        <end position="164"/>
    </location>
</feature>
<dbReference type="EMBL" id="JBHTIK010000005">
    <property type="protein sequence ID" value="MFD0848971.1"/>
    <property type="molecule type" value="Genomic_DNA"/>
</dbReference>
<organism evidence="2 3">
    <name type="scientific">Sphingosinicella xenopeptidilytica</name>
    <dbReference type="NCBI Taxonomy" id="364098"/>
    <lineage>
        <taxon>Bacteria</taxon>
        <taxon>Pseudomonadati</taxon>
        <taxon>Pseudomonadota</taxon>
        <taxon>Alphaproteobacteria</taxon>
        <taxon>Sphingomonadales</taxon>
        <taxon>Sphingosinicellaceae</taxon>
        <taxon>Sphingosinicella</taxon>
    </lineage>
</organism>
<dbReference type="Proteomes" id="UP001597124">
    <property type="component" value="Unassembled WGS sequence"/>
</dbReference>
<comment type="caution">
    <text evidence="2">The sequence shown here is derived from an EMBL/GenBank/DDBJ whole genome shotgun (WGS) entry which is preliminary data.</text>
</comment>
<dbReference type="RefSeq" id="WP_381490681.1">
    <property type="nucleotide sequence ID" value="NZ_JBHTIK010000005.1"/>
</dbReference>
<reference evidence="3" key="1">
    <citation type="journal article" date="2019" name="Int. J. Syst. Evol. Microbiol.">
        <title>The Global Catalogue of Microorganisms (GCM) 10K type strain sequencing project: providing services to taxonomists for standard genome sequencing and annotation.</title>
        <authorList>
            <consortium name="The Broad Institute Genomics Platform"/>
            <consortium name="The Broad Institute Genome Sequencing Center for Infectious Disease"/>
            <person name="Wu L."/>
            <person name="Ma J."/>
        </authorList>
    </citation>
    <scope>NUCLEOTIDE SEQUENCE [LARGE SCALE GENOMIC DNA]</scope>
    <source>
        <strain evidence="3">CCUG 52537</strain>
    </source>
</reference>
<gene>
    <name evidence="2" type="ORF">ACFQ00_11595</name>
</gene>
<keyword evidence="3" id="KW-1185">Reference proteome</keyword>
<evidence type="ECO:0000313" key="2">
    <source>
        <dbReference type="EMBL" id="MFD0848971.1"/>
    </source>
</evidence>
<sequence length="164" mass="18257">MKIQMAVGLAVAAVAIIAAAPGDDTPQFSPNDWLLSVPDPDDRARLLQKQMRGFDQPMLEVGERYRSFKEALGRGNYDLAAYQWRKIRVTIENGIEKRPGRAENARQVFLDATWDEVRTGVESSDPVKAVAAYELANSSCQACHVAEQVDYVNAQVLFETPPFK</sequence>
<name>A0ABW3C5T4_SPHXN</name>
<feature type="signal peptide" evidence="1">
    <location>
        <begin position="1"/>
        <end position="20"/>
    </location>
</feature>
<keyword evidence="1" id="KW-0732">Signal</keyword>
<protein>
    <recommendedName>
        <fullName evidence="4">Cytochrome C</fullName>
    </recommendedName>
</protein>
<evidence type="ECO:0000313" key="3">
    <source>
        <dbReference type="Proteomes" id="UP001597124"/>
    </source>
</evidence>
<evidence type="ECO:0008006" key="4">
    <source>
        <dbReference type="Google" id="ProtNLM"/>
    </source>
</evidence>